<evidence type="ECO:0000313" key="4">
    <source>
        <dbReference type="EMBL" id="CRG89493.1"/>
    </source>
</evidence>
<dbReference type="InterPro" id="IPR032477">
    <property type="entry name" value="Glyco_hydro_64"/>
</dbReference>
<reference evidence="4 5" key="1">
    <citation type="submission" date="2015-04" db="EMBL/GenBank/DDBJ databases">
        <authorList>
            <person name="Syromyatnikov M.Y."/>
            <person name="Popov V.N."/>
        </authorList>
    </citation>
    <scope>NUCLEOTIDE SEQUENCE [LARGE SCALE GENOMIC DNA]</scope>
    <source>
        <strain evidence="4">WF-38-12</strain>
    </source>
</reference>
<dbReference type="Pfam" id="PF16483">
    <property type="entry name" value="Glyco_hydro_64"/>
    <property type="match status" value="1"/>
</dbReference>
<feature type="chain" id="PRO_5006711446" description="GH64 domain-containing protein" evidence="2">
    <location>
        <begin position="22"/>
        <end position="449"/>
    </location>
</feature>
<dbReference type="PROSITE" id="PS52006">
    <property type="entry name" value="GH64"/>
    <property type="match status" value="1"/>
</dbReference>
<keyword evidence="2" id="KW-0732">Signal</keyword>
<evidence type="ECO:0000256" key="1">
    <source>
        <dbReference type="SAM" id="MobiDB-lite"/>
    </source>
</evidence>
<sequence length="449" mass="46462">MCRLSKWMCAFAALMVGQSFAAPTKIHAGSAKDVVLGELNTLRGTFAGGGATNSTPSGDSGGQLPLAIVNNMAGAGEGDLNAYVTGRDNNNNVVMLASDGSWFYPPGASSTEPTLVDADIGIPLGAQGSTTDVTLPGFVSSGRVYFAVGKLQFFVVNDATSGTVLAEPSPVNPADPNADVNWGFVELTNTAKGGLYANISYVDFVGLILGMSLVTTNGSVQTALGLQPDAVSSICSSLSSQSSQDGYPWSNLCMVDSQSNYLRVLSPYQYIENGNAEAFSDYFTSYIDTVYSKFGGSGGGNGSLVINTQGDSGNVSCTSAGNTLTCDGDNRDYPKPSAGDIFGCNTGTFGLQTSDNPTHYAVVPRLCAAFNRATFLLSGGNVQPGPPAASYYSSPPSNYYSKFVHEHEIDGKGYAFSYDDVNPAGENESGVVSSNSPKSLTITVGGPST</sequence>
<proteinExistence type="predicted"/>
<dbReference type="EMBL" id="CVMT01000006">
    <property type="protein sequence ID" value="CRG89493.1"/>
    <property type="molecule type" value="Genomic_DNA"/>
</dbReference>
<evidence type="ECO:0000256" key="2">
    <source>
        <dbReference type="SAM" id="SignalP"/>
    </source>
</evidence>
<dbReference type="Proteomes" id="UP000054383">
    <property type="component" value="Unassembled WGS sequence"/>
</dbReference>
<dbReference type="InterPro" id="IPR037176">
    <property type="entry name" value="Osmotin/thaumatin-like_sf"/>
</dbReference>
<dbReference type="STRING" id="28573.A0A0U1M1P3"/>
<dbReference type="InterPro" id="IPR037398">
    <property type="entry name" value="Glyco_hydro_64_fam"/>
</dbReference>
<keyword evidence="5" id="KW-1185">Reference proteome</keyword>
<gene>
    <name evidence="4" type="ORF">PISL3812_06529</name>
</gene>
<evidence type="ECO:0000313" key="5">
    <source>
        <dbReference type="Proteomes" id="UP000054383"/>
    </source>
</evidence>
<protein>
    <recommendedName>
        <fullName evidence="3">GH64 domain-containing protein</fullName>
    </recommendedName>
</protein>
<dbReference type="InterPro" id="IPR042517">
    <property type="entry name" value="Glyco_hydro_64_N_2"/>
</dbReference>
<accession>A0A0U1M1P3</accession>
<feature type="region of interest" description="Disordered" evidence="1">
    <location>
        <begin position="426"/>
        <end position="449"/>
    </location>
</feature>
<organism evidence="4 5">
    <name type="scientific">Talaromyces islandicus</name>
    <name type="common">Penicillium islandicum</name>
    <dbReference type="NCBI Taxonomy" id="28573"/>
    <lineage>
        <taxon>Eukaryota</taxon>
        <taxon>Fungi</taxon>
        <taxon>Dikarya</taxon>
        <taxon>Ascomycota</taxon>
        <taxon>Pezizomycotina</taxon>
        <taxon>Eurotiomycetes</taxon>
        <taxon>Eurotiomycetidae</taxon>
        <taxon>Eurotiales</taxon>
        <taxon>Trichocomaceae</taxon>
        <taxon>Talaromyces</taxon>
        <taxon>Talaromyces sect. Islandici</taxon>
    </lineage>
</organism>
<name>A0A0U1M1P3_TALIS</name>
<dbReference type="Gene3D" id="3.30.920.50">
    <property type="entry name" value="Beta-1,3-glucanase, C-terminal domain"/>
    <property type="match status" value="1"/>
</dbReference>
<dbReference type="PANTHER" id="PTHR38165">
    <property type="match status" value="1"/>
</dbReference>
<dbReference type="OrthoDB" id="5290283at2759"/>
<dbReference type="PANTHER" id="PTHR38165:SF1">
    <property type="entry name" value="GLUCANASE B"/>
    <property type="match status" value="1"/>
</dbReference>
<feature type="domain" description="GH64" evidence="3">
    <location>
        <begin position="61"/>
        <end position="446"/>
    </location>
</feature>
<dbReference type="Gene3D" id="2.60.110.10">
    <property type="entry name" value="Thaumatin"/>
    <property type="match status" value="1"/>
</dbReference>
<feature type="compositionally biased region" description="Polar residues" evidence="1">
    <location>
        <begin position="430"/>
        <end position="449"/>
    </location>
</feature>
<feature type="signal peptide" evidence="2">
    <location>
        <begin position="1"/>
        <end position="21"/>
    </location>
</feature>
<dbReference type="OMA" id="ASLNWGF"/>
<evidence type="ECO:0000259" key="3">
    <source>
        <dbReference type="PROSITE" id="PS52006"/>
    </source>
</evidence>
<dbReference type="AlphaFoldDB" id="A0A0U1M1P3"/>